<name>A0A369XTK9_9PROT</name>
<dbReference type="EMBL" id="QPGA01000002">
    <property type="protein sequence ID" value="RDE52156.1"/>
    <property type="molecule type" value="Genomic_DNA"/>
</dbReference>
<sequence length="294" mass="33482">MVARRQKVTTVLSSSKALLSAQQEANVWNLFVQILLPLIIILSFVAMLEIARYRRGFNERGVELAILEARLRGFEQTSEGQRAVAYHNHLMELQRQKLILALEAVFNEEGKAFGFDRLPNGESVRLDGSTISDDTFKALSGKLANLENSASSLEQWEKQLFQRILEKAKVLPQASRNGKGEMHNVLGTDIEQISEPNQKLLLEGITEKRNGMFRDLTIIQQEVLTRIFEAKLLADETPDPKVLEIAQRISLGSDNERNRDQAVREMLQYLNERVQESLEADGYRFLKQTWGSIQ</sequence>
<keyword evidence="1" id="KW-0812">Transmembrane</keyword>
<gene>
    <name evidence="2" type="ORF">DVS81_02695</name>
</gene>
<feature type="transmembrane region" description="Helical" evidence="1">
    <location>
        <begin position="30"/>
        <end position="51"/>
    </location>
</feature>
<evidence type="ECO:0000313" key="2">
    <source>
        <dbReference type="EMBL" id="RDE52156.1"/>
    </source>
</evidence>
<keyword evidence="1" id="KW-0472">Membrane</keyword>
<evidence type="ECO:0000313" key="3">
    <source>
        <dbReference type="Proteomes" id="UP000253831"/>
    </source>
</evidence>
<keyword evidence="1" id="KW-1133">Transmembrane helix</keyword>
<dbReference type="Proteomes" id="UP000253831">
    <property type="component" value="Unassembled WGS sequence"/>
</dbReference>
<dbReference type="AlphaFoldDB" id="A0A369XTK9"/>
<organism evidence="2 3">
    <name type="scientific">Candidatus Accumulibacter meliphilus</name>
    <dbReference type="NCBI Taxonomy" id="2211374"/>
    <lineage>
        <taxon>Bacteria</taxon>
        <taxon>Pseudomonadati</taxon>
        <taxon>Pseudomonadota</taxon>
        <taxon>Betaproteobacteria</taxon>
        <taxon>Candidatus Accumulibacter</taxon>
    </lineage>
</organism>
<reference evidence="2 3" key="1">
    <citation type="submission" date="2018-05" db="EMBL/GenBank/DDBJ databases">
        <title>Integrated omic analyses show evidence that a Ca. Accumulibacter phosphatis strain performs denitrification under micro-aerobic conditions.</title>
        <authorList>
            <person name="Camejo P.Y."/>
            <person name="Katherine M.D."/>
            <person name="Daniel N.R."/>
        </authorList>
    </citation>
    <scope>NUCLEOTIDE SEQUENCE [LARGE SCALE GENOMIC DNA]</scope>
    <source>
        <strain evidence="2">UW-LDO-IC</strain>
    </source>
</reference>
<accession>A0A369XTK9</accession>
<proteinExistence type="predicted"/>
<protein>
    <submittedName>
        <fullName evidence="2">Uncharacterized protein</fullName>
    </submittedName>
</protein>
<evidence type="ECO:0000256" key="1">
    <source>
        <dbReference type="SAM" id="Phobius"/>
    </source>
</evidence>
<comment type="caution">
    <text evidence="2">The sequence shown here is derived from an EMBL/GenBank/DDBJ whole genome shotgun (WGS) entry which is preliminary data.</text>
</comment>